<dbReference type="OrthoDB" id="1904066at2759"/>
<dbReference type="PANTHER" id="PTHR31355:SF8">
    <property type="entry name" value="TORTIFOLIA1-LIKE PROTEIN 3"/>
    <property type="match status" value="1"/>
</dbReference>
<dbReference type="EMBL" id="QEFC01000037">
    <property type="protein sequence ID" value="KAE9467317.1"/>
    <property type="molecule type" value="Genomic_DNA"/>
</dbReference>
<organism evidence="3 4">
    <name type="scientific">Rhododendron williamsianum</name>
    <dbReference type="NCBI Taxonomy" id="262921"/>
    <lineage>
        <taxon>Eukaryota</taxon>
        <taxon>Viridiplantae</taxon>
        <taxon>Streptophyta</taxon>
        <taxon>Embryophyta</taxon>
        <taxon>Tracheophyta</taxon>
        <taxon>Spermatophyta</taxon>
        <taxon>Magnoliopsida</taxon>
        <taxon>eudicotyledons</taxon>
        <taxon>Gunneridae</taxon>
        <taxon>Pentapetalae</taxon>
        <taxon>asterids</taxon>
        <taxon>Ericales</taxon>
        <taxon>Ericaceae</taxon>
        <taxon>Ericoideae</taxon>
        <taxon>Rhodoreae</taxon>
        <taxon>Rhododendron</taxon>
    </lineage>
</organism>
<feature type="domain" description="TORTIFOLIA1/SINE1-2 N-terminal" evidence="2">
    <location>
        <begin position="15"/>
        <end position="242"/>
    </location>
</feature>
<dbReference type="InterPro" id="IPR016024">
    <property type="entry name" value="ARM-type_fold"/>
</dbReference>
<dbReference type="Gene3D" id="1.25.10.10">
    <property type="entry name" value="Leucine-rich Repeat Variant"/>
    <property type="match status" value="1"/>
</dbReference>
<dbReference type="InterPro" id="IPR033337">
    <property type="entry name" value="TORTIFOLIA1/SINE1-2"/>
</dbReference>
<evidence type="ECO:0000259" key="2">
    <source>
        <dbReference type="Pfam" id="PF24714"/>
    </source>
</evidence>
<sequence>MAALSKSQAAASTRDLNHRVLTCLHKLSDRDTHSAAAAELEAIAKTLPPSAIPPFLSSISATDPSDRSPVRKQCVRLISLLSASHGNALSPHLSKLLAAVLRRLRDADSAVRLACVAAVSSISSHVTKPPFTSIVKPLVDALVTEQDYNAQTGAALCVAAAIDSAPDPDVVYLRKVLLPKAEKLLRSNNGFKAKAAGLAVVGSVVGVGAVSGRETVGKLVGCLVGFLGSEDWAARKAAAEALVKAVRETMNQLVEAWKGIADVEGEASPPLPTEPQSSPKGIRLRDLFACSSSQEPGHLEHFSYQLFGIDLVSFLRFLTDNATDGQHLPGSKTSRTFTCGPPQERKKSIPGNRSALPDGSVSTTARKRSSLDTSDKKSGQAMFRKLDRKKPTDWKVEISANHSPSTTVVCEDDPRGRYEKGEKLRSQVMISETRRALLDRNADDKMFKFGGAKAGSQVVPCEGDNSASTVGVSEITENVCKNQKESEDLSLIRKQLVQIENQQSGLLDLLQNFIGSSQNGMRSLETRVQGFELALNEISYDLALTNGRMSNMDSKRTSCCSLPGAEFLSPKFWRRTEPRRHSISQFSSSRVTPPMAAIRDLADRNGNAETFKLENRRFRGQRSGAFIVNPLAEVHSDSHSISEVSSNRVSKNVQNAS</sequence>
<evidence type="ECO:0000313" key="3">
    <source>
        <dbReference type="EMBL" id="KAE9467317.1"/>
    </source>
</evidence>
<name>A0A6A4MPL2_9ERIC</name>
<dbReference type="AlphaFoldDB" id="A0A6A4MPL2"/>
<accession>A0A6A4MPL2</accession>
<feature type="compositionally biased region" description="Basic and acidic residues" evidence="1">
    <location>
        <begin position="369"/>
        <end position="378"/>
    </location>
</feature>
<dbReference type="InterPro" id="IPR011989">
    <property type="entry name" value="ARM-like"/>
</dbReference>
<gene>
    <name evidence="3" type="ORF">C3L33_00758</name>
</gene>
<dbReference type="GO" id="GO:0008017">
    <property type="term" value="F:microtubule binding"/>
    <property type="evidence" value="ECO:0007669"/>
    <property type="project" value="InterPro"/>
</dbReference>
<dbReference type="InterPro" id="IPR057600">
    <property type="entry name" value="TORTIFOLIA1/SINE1-2_N"/>
</dbReference>
<keyword evidence="4" id="KW-1185">Reference proteome</keyword>
<feature type="non-terminal residue" evidence="3">
    <location>
        <position position="1"/>
    </location>
</feature>
<comment type="caution">
    <text evidence="3">The sequence shown here is derived from an EMBL/GenBank/DDBJ whole genome shotgun (WGS) entry which is preliminary data.</text>
</comment>
<feature type="region of interest" description="Disordered" evidence="1">
    <location>
        <begin position="323"/>
        <end position="388"/>
    </location>
</feature>
<dbReference type="Pfam" id="PF24714">
    <property type="entry name" value="TOR1L1_N"/>
    <property type="match status" value="1"/>
</dbReference>
<evidence type="ECO:0000313" key="4">
    <source>
        <dbReference type="Proteomes" id="UP000428333"/>
    </source>
</evidence>
<dbReference type="SUPFAM" id="SSF48371">
    <property type="entry name" value="ARM repeat"/>
    <property type="match status" value="1"/>
</dbReference>
<protein>
    <recommendedName>
        <fullName evidence="2">TORTIFOLIA1/SINE1-2 N-terminal domain-containing protein</fullName>
    </recommendedName>
</protein>
<dbReference type="Proteomes" id="UP000428333">
    <property type="component" value="Linkage Group LG01"/>
</dbReference>
<proteinExistence type="predicted"/>
<dbReference type="GO" id="GO:0005874">
    <property type="term" value="C:microtubule"/>
    <property type="evidence" value="ECO:0007669"/>
    <property type="project" value="InterPro"/>
</dbReference>
<dbReference type="PANTHER" id="PTHR31355">
    <property type="entry name" value="MICROTUBULE-ASSOCIATED PROTEIN TORTIFOLIA1"/>
    <property type="match status" value="1"/>
</dbReference>
<evidence type="ECO:0000256" key="1">
    <source>
        <dbReference type="SAM" id="MobiDB-lite"/>
    </source>
</evidence>
<dbReference type="FunFam" id="1.25.10.10:FF:000549">
    <property type="entry name" value="ARM repeat superfamily protein"/>
    <property type="match status" value="1"/>
</dbReference>
<reference evidence="3 4" key="1">
    <citation type="journal article" date="2019" name="Genome Biol. Evol.">
        <title>The Rhododendron genome and chromosomal organization provide insight into shared whole-genome duplications across the heath family (Ericaceae).</title>
        <authorList>
            <person name="Soza V.L."/>
            <person name="Lindsley D."/>
            <person name="Waalkes A."/>
            <person name="Ramage E."/>
            <person name="Patwardhan R.P."/>
            <person name="Burton J.N."/>
            <person name="Adey A."/>
            <person name="Kumar A."/>
            <person name="Qiu R."/>
            <person name="Shendure J."/>
            <person name="Hall B."/>
        </authorList>
    </citation>
    <scope>NUCLEOTIDE SEQUENCE [LARGE SCALE GENOMIC DNA]</scope>
    <source>
        <strain evidence="3">RSF 1966-606</strain>
    </source>
</reference>